<proteinExistence type="predicted"/>
<reference evidence="1 2" key="1">
    <citation type="journal article" date="2013" name="Genome Announc.">
        <title>Draft Genome Sequence of Cyclobacterium qasimii Strain M12-11BT, Isolated from Arctic Marine Sediment.</title>
        <authorList>
            <person name="Shivaji S."/>
            <person name="Ara S."/>
            <person name="Singh A."/>
            <person name="Kumar Pinnaka A."/>
        </authorList>
    </citation>
    <scope>NUCLEOTIDE SEQUENCE [LARGE SCALE GENOMIC DNA]</scope>
    <source>
        <strain evidence="1 2">M12-11B</strain>
    </source>
</reference>
<dbReference type="Proteomes" id="UP000014974">
    <property type="component" value="Unassembled WGS sequence"/>
</dbReference>
<organism evidence="1 2">
    <name type="scientific">Cyclobacterium qasimii M12-11B</name>
    <dbReference type="NCBI Taxonomy" id="641524"/>
    <lineage>
        <taxon>Bacteria</taxon>
        <taxon>Pseudomonadati</taxon>
        <taxon>Bacteroidota</taxon>
        <taxon>Cytophagia</taxon>
        <taxon>Cytophagales</taxon>
        <taxon>Cyclobacteriaceae</taxon>
        <taxon>Cyclobacterium</taxon>
    </lineage>
</organism>
<sequence>MVHQALLPFNRQFHSKFTRNDKLKKMKNILKIQASTILFFSQ</sequence>
<gene>
    <name evidence="1" type="ORF">ADICYQ_3782</name>
</gene>
<evidence type="ECO:0000313" key="1">
    <source>
        <dbReference type="EMBL" id="EPR67227.1"/>
    </source>
</evidence>
<dbReference type="STRING" id="641524.ADICYQ_3782"/>
<comment type="caution">
    <text evidence="1">The sequence shown here is derived from an EMBL/GenBank/DDBJ whole genome shotgun (WGS) entry which is preliminary data.</text>
</comment>
<name>S7VCG4_9BACT</name>
<accession>S7VCG4</accession>
<dbReference type="AlphaFoldDB" id="S7VCG4"/>
<evidence type="ECO:0000313" key="2">
    <source>
        <dbReference type="Proteomes" id="UP000014974"/>
    </source>
</evidence>
<dbReference type="EMBL" id="ATNM01000134">
    <property type="protein sequence ID" value="EPR67227.1"/>
    <property type="molecule type" value="Genomic_DNA"/>
</dbReference>
<protein>
    <submittedName>
        <fullName evidence="1">Uncharacterized protein</fullName>
    </submittedName>
</protein>